<comment type="function">
    <text evidence="8">Inositol phosphate kinase with a broad substrate specificity.</text>
</comment>
<feature type="region of interest" description="Disordered" evidence="9">
    <location>
        <begin position="72"/>
        <end position="106"/>
    </location>
</feature>
<evidence type="ECO:0000256" key="9">
    <source>
        <dbReference type="SAM" id="MobiDB-lite"/>
    </source>
</evidence>
<evidence type="ECO:0000256" key="4">
    <source>
        <dbReference type="ARBA" id="ARBA00022777"/>
    </source>
</evidence>
<dbReference type="EC" id="2.7.1.151" evidence="8"/>
<evidence type="ECO:0000256" key="8">
    <source>
        <dbReference type="RuleBase" id="RU363090"/>
    </source>
</evidence>
<evidence type="ECO:0000256" key="1">
    <source>
        <dbReference type="ARBA" id="ARBA00007374"/>
    </source>
</evidence>
<dbReference type="SUPFAM" id="SSF56104">
    <property type="entry name" value="SAICAR synthase-like"/>
    <property type="match status" value="1"/>
</dbReference>
<dbReference type="InterPro" id="IPR038286">
    <property type="entry name" value="IPK_sf"/>
</dbReference>
<evidence type="ECO:0000256" key="7">
    <source>
        <dbReference type="ARBA" id="ARBA00036525"/>
    </source>
</evidence>
<evidence type="ECO:0000256" key="5">
    <source>
        <dbReference type="ARBA" id="ARBA00022840"/>
    </source>
</evidence>
<protein>
    <recommendedName>
        <fullName evidence="8">Inositol polyphosphate multikinase</fullName>
        <ecNumber evidence="8">2.7.1.140</ecNumber>
        <ecNumber evidence="8">2.7.1.151</ecNumber>
    </recommendedName>
</protein>
<keyword evidence="3 8" id="KW-0547">Nucleotide-binding</keyword>
<keyword evidence="5 8" id="KW-0067">ATP-binding</keyword>
<dbReference type="Proteomes" id="UP001489004">
    <property type="component" value="Unassembled WGS sequence"/>
</dbReference>
<dbReference type="GO" id="GO:0008440">
    <property type="term" value="F:inositol-1,4,5-trisphosphate 3-kinase activity"/>
    <property type="evidence" value="ECO:0007669"/>
    <property type="project" value="TreeGrafter"/>
</dbReference>
<dbReference type="PANTHER" id="PTHR12400">
    <property type="entry name" value="INOSITOL POLYPHOSPHATE KINASE"/>
    <property type="match status" value="1"/>
</dbReference>
<feature type="compositionally biased region" description="Polar residues" evidence="9">
    <location>
        <begin position="78"/>
        <end position="95"/>
    </location>
</feature>
<sequence>MATTDCQSTSGLRLRPCKHQVAGHLFEEGKAGSLVDDRGHFYKPLQMGPRGDREREFYEHIMSAVRNEQDELMDTEASHSGNLSDDGSEASVSGRTSEDDEEHRQQHLPFSVRNAVLLRSIPRFYRTVELDGRKLLELEDVARRYRHPSIIDIKVGFRTWYPTADTRYIEKCKVKDHMTTQAALGFKICGMQVYRSCQRAYWRASKRWCKQLPQEAVNKALVRFANNEAGLRPEDVYGGERGAIAQLRQLEAWFQKQREMCFYSSSVLVIYEGDAETAEEANVTIRLVDFAHTFAAEGHKDSNFIAGTRALIKALTGVMKLDYHDCIL</sequence>
<dbReference type="GO" id="GO:0005737">
    <property type="term" value="C:cytoplasm"/>
    <property type="evidence" value="ECO:0007669"/>
    <property type="project" value="TreeGrafter"/>
</dbReference>
<dbReference type="GO" id="GO:0051765">
    <property type="term" value="F:inositol tetrakisphosphate kinase activity"/>
    <property type="evidence" value="ECO:0007669"/>
    <property type="project" value="TreeGrafter"/>
</dbReference>
<dbReference type="Pfam" id="PF03770">
    <property type="entry name" value="IPK"/>
    <property type="match status" value="1"/>
</dbReference>
<evidence type="ECO:0000256" key="2">
    <source>
        <dbReference type="ARBA" id="ARBA00022679"/>
    </source>
</evidence>
<comment type="caution">
    <text evidence="10">The sequence shown here is derived from an EMBL/GenBank/DDBJ whole genome shotgun (WGS) entry which is preliminary data.</text>
</comment>
<dbReference type="EMBL" id="JALJOR010000009">
    <property type="protein sequence ID" value="KAK9811655.1"/>
    <property type="molecule type" value="Genomic_DNA"/>
</dbReference>
<comment type="catalytic activity">
    <reaction evidence="7 8">
        <text>1D-myo-inositol 1,3,4,6-tetrakisphosphate + ATP = 1D-myo-inositol 1,3,4,5,6-pentakisphosphate + ADP + H(+)</text>
        <dbReference type="Rhea" id="RHEA:12717"/>
        <dbReference type="ChEBI" id="CHEBI:15378"/>
        <dbReference type="ChEBI" id="CHEBI:30616"/>
        <dbReference type="ChEBI" id="CHEBI:57660"/>
        <dbReference type="ChEBI" id="CHEBI:57733"/>
        <dbReference type="ChEBI" id="CHEBI:456216"/>
        <dbReference type="EC" id="2.7.1.140"/>
    </reaction>
</comment>
<evidence type="ECO:0000256" key="3">
    <source>
        <dbReference type="ARBA" id="ARBA00022741"/>
    </source>
</evidence>
<accession>A0AAW1PTF1</accession>
<comment type="catalytic activity">
    <reaction evidence="6 8">
        <text>1D-myo-inositol 1,4,5-trisphosphate + 2 ATP = 1D-myo-inositol 1,3,4,5,6-pentakisphosphate + 2 ADP + 2 H(+)</text>
        <dbReference type="Rhea" id="RHEA:32359"/>
        <dbReference type="ChEBI" id="CHEBI:15378"/>
        <dbReference type="ChEBI" id="CHEBI:30616"/>
        <dbReference type="ChEBI" id="CHEBI:57733"/>
        <dbReference type="ChEBI" id="CHEBI:203600"/>
        <dbReference type="ChEBI" id="CHEBI:456216"/>
        <dbReference type="EC" id="2.7.1.151"/>
    </reaction>
</comment>
<name>A0AAW1PTF1_9CHLO</name>
<evidence type="ECO:0000313" key="10">
    <source>
        <dbReference type="EMBL" id="KAK9811655.1"/>
    </source>
</evidence>
<keyword evidence="2 8" id="KW-0808">Transferase</keyword>
<proteinExistence type="inferred from homology"/>
<keyword evidence="4 8" id="KW-0418">Kinase</keyword>
<dbReference type="GO" id="GO:0005524">
    <property type="term" value="F:ATP binding"/>
    <property type="evidence" value="ECO:0007669"/>
    <property type="project" value="UniProtKB-KW"/>
</dbReference>
<dbReference type="GO" id="GO:0032958">
    <property type="term" value="P:inositol phosphate biosynthetic process"/>
    <property type="evidence" value="ECO:0007669"/>
    <property type="project" value="InterPro"/>
</dbReference>
<comment type="similarity">
    <text evidence="1 8">Belongs to the inositol phosphokinase (IPK) family.</text>
</comment>
<gene>
    <name evidence="10" type="ORF">WJX72_007711</name>
</gene>
<keyword evidence="11" id="KW-1185">Reference proteome</keyword>
<dbReference type="Gene3D" id="3.30.470.160">
    <property type="entry name" value="Inositol polyphosphate kinase"/>
    <property type="match status" value="1"/>
</dbReference>
<dbReference type="InterPro" id="IPR005522">
    <property type="entry name" value="IPK"/>
</dbReference>
<dbReference type="GO" id="GO:0005634">
    <property type="term" value="C:nucleus"/>
    <property type="evidence" value="ECO:0007669"/>
    <property type="project" value="TreeGrafter"/>
</dbReference>
<dbReference type="AlphaFoldDB" id="A0AAW1PTF1"/>
<evidence type="ECO:0000256" key="6">
    <source>
        <dbReference type="ARBA" id="ARBA00036164"/>
    </source>
</evidence>
<dbReference type="PANTHER" id="PTHR12400:SF51">
    <property type="entry name" value="INOSITOL POLYPHOSPHATE MULTIKINASE"/>
    <property type="match status" value="1"/>
</dbReference>
<dbReference type="EC" id="2.7.1.140" evidence="8"/>
<reference evidence="10 11" key="1">
    <citation type="journal article" date="2024" name="Nat. Commun.">
        <title>Phylogenomics reveals the evolutionary origins of lichenization in chlorophyte algae.</title>
        <authorList>
            <person name="Puginier C."/>
            <person name="Libourel C."/>
            <person name="Otte J."/>
            <person name="Skaloud P."/>
            <person name="Haon M."/>
            <person name="Grisel S."/>
            <person name="Petersen M."/>
            <person name="Berrin J.G."/>
            <person name="Delaux P.M."/>
            <person name="Dal Grande F."/>
            <person name="Keller J."/>
        </authorList>
    </citation>
    <scope>NUCLEOTIDE SEQUENCE [LARGE SCALE GENOMIC DNA]</scope>
    <source>
        <strain evidence="10 11">SAG 2043</strain>
    </source>
</reference>
<organism evidence="10 11">
    <name type="scientific">[Myrmecia] bisecta</name>
    <dbReference type="NCBI Taxonomy" id="41462"/>
    <lineage>
        <taxon>Eukaryota</taxon>
        <taxon>Viridiplantae</taxon>
        <taxon>Chlorophyta</taxon>
        <taxon>core chlorophytes</taxon>
        <taxon>Trebouxiophyceae</taxon>
        <taxon>Trebouxiales</taxon>
        <taxon>Trebouxiaceae</taxon>
        <taxon>Myrmecia</taxon>
    </lineage>
</organism>
<evidence type="ECO:0000313" key="11">
    <source>
        <dbReference type="Proteomes" id="UP001489004"/>
    </source>
</evidence>